<keyword evidence="3" id="KW-0067">ATP-binding</keyword>
<dbReference type="Pfam" id="PF00005">
    <property type="entry name" value="ABC_tran"/>
    <property type="match status" value="1"/>
</dbReference>
<dbReference type="PANTHER" id="PTHR42788:SF13">
    <property type="entry name" value="ALIPHATIC SULFONATES IMPORT ATP-BINDING PROTEIN SSUB"/>
    <property type="match status" value="1"/>
</dbReference>
<dbReference type="PROSITE" id="PS50893">
    <property type="entry name" value="ABC_TRANSPORTER_2"/>
    <property type="match status" value="1"/>
</dbReference>
<name>A0A840II71_9ACTN</name>
<dbReference type="Gene3D" id="3.40.50.300">
    <property type="entry name" value="P-loop containing nucleotide triphosphate hydrolases"/>
    <property type="match status" value="1"/>
</dbReference>
<evidence type="ECO:0000313" key="4">
    <source>
        <dbReference type="Proteomes" id="UP000585272"/>
    </source>
</evidence>
<gene>
    <name evidence="3" type="ORF">BDZ31_004382</name>
</gene>
<feature type="domain" description="ABC transporter" evidence="2">
    <location>
        <begin position="22"/>
        <end position="252"/>
    </location>
</feature>
<accession>A0A840II71</accession>
<evidence type="ECO:0000313" key="3">
    <source>
        <dbReference type="EMBL" id="MBB4664767.1"/>
    </source>
</evidence>
<dbReference type="PANTHER" id="PTHR42788">
    <property type="entry name" value="TAURINE IMPORT ATP-BINDING PROTEIN-RELATED"/>
    <property type="match status" value="1"/>
</dbReference>
<dbReference type="InterPro" id="IPR003439">
    <property type="entry name" value="ABC_transporter-like_ATP-bd"/>
</dbReference>
<reference evidence="3 4" key="1">
    <citation type="submission" date="2020-08" db="EMBL/GenBank/DDBJ databases">
        <title>Genomic Encyclopedia of Archaeal and Bacterial Type Strains, Phase II (KMG-II): from individual species to whole genera.</title>
        <authorList>
            <person name="Goeker M."/>
        </authorList>
    </citation>
    <scope>NUCLEOTIDE SEQUENCE [LARGE SCALE GENOMIC DNA]</scope>
    <source>
        <strain evidence="3 4">DSM 23288</strain>
    </source>
</reference>
<dbReference type="InterPro" id="IPR050166">
    <property type="entry name" value="ABC_transporter_ATP-bind"/>
</dbReference>
<sequence length="258" mass="27206">MGTSESFGRSTTPAASAPAALLAFDHVTKRRLNGRQPHLVLDGVSFDIAPGECVGLRGPRRSGKTTLLRIAAGIDLPDDGQVRWQGSDAVGRRRASPLRKVAFVAQTSDWRGAPGKPMLDHIALPLLIAGRPVAEALATARAISAELGAEDYVDLPPHLLPADVLARLSLARGLVRNPKLLIADAAGDDAVDGEHLAFQQLLACVRARPGLALLVASREASALRGTDRIMTLDGSGRLRVPDRADARVFPFPAGAPEP</sequence>
<keyword evidence="4" id="KW-1185">Reference proteome</keyword>
<dbReference type="Proteomes" id="UP000585272">
    <property type="component" value="Unassembled WGS sequence"/>
</dbReference>
<keyword evidence="3" id="KW-0547">Nucleotide-binding</keyword>
<dbReference type="AlphaFoldDB" id="A0A840II71"/>
<evidence type="ECO:0000259" key="2">
    <source>
        <dbReference type="PROSITE" id="PS50893"/>
    </source>
</evidence>
<dbReference type="GO" id="GO:0005524">
    <property type="term" value="F:ATP binding"/>
    <property type="evidence" value="ECO:0007669"/>
    <property type="project" value="UniProtKB-KW"/>
</dbReference>
<dbReference type="GO" id="GO:0016887">
    <property type="term" value="F:ATP hydrolysis activity"/>
    <property type="evidence" value="ECO:0007669"/>
    <property type="project" value="InterPro"/>
</dbReference>
<organism evidence="3 4">
    <name type="scientific">Conexibacter arvalis</name>
    <dbReference type="NCBI Taxonomy" id="912552"/>
    <lineage>
        <taxon>Bacteria</taxon>
        <taxon>Bacillati</taxon>
        <taxon>Actinomycetota</taxon>
        <taxon>Thermoleophilia</taxon>
        <taxon>Solirubrobacterales</taxon>
        <taxon>Conexibacteraceae</taxon>
        <taxon>Conexibacter</taxon>
    </lineage>
</organism>
<dbReference type="InterPro" id="IPR027417">
    <property type="entry name" value="P-loop_NTPase"/>
</dbReference>
<keyword evidence="1" id="KW-0813">Transport</keyword>
<dbReference type="EMBL" id="JACHNU010000008">
    <property type="protein sequence ID" value="MBB4664767.1"/>
    <property type="molecule type" value="Genomic_DNA"/>
</dbReference>
<comment type="caution">
    <text evidence="3">The sequence shown here is derived from an EMBL/GenBank/DDBJ whole genome shotgun (WGS) entry which is preliminary data.</text>
</comment>
<dbReference type="SUPFAM" id="SSF52540">
    <property type="entry name" value="P-loop containing nucleoside triphosphate hydrolases"/>
    <property type="match status" value="1"/>
</dbReference>
<protein>
    <submittedName>
        <fullName evidence="3">Putative ABC transport system ATP-binding protein</fullName>
    </submittedName>
</protein>
<proteinExistence type="predicted"/>
<dbReference type="RefSeq" id="WP_246345708.1">
    <property type="nucleotide sequence ID" value="NZ_JACHNU010000008.1"/>
</dbReference>
<evidence type="ECO:0000256" key="1">
    <source>
        <dbReference type="ARBA" id="ARBA00022448"/>
    </source>
</evidence>